<feature type="transmembrane region" description="Helical" evidence="8">
    <location>
        <begin position="451"/>
        <end position="472"/>
    </location>
</feature>
<dbReference type="OrthoDB" id="139172at2"/>
<dbReference type="Pfam" id="PF03062">
    <property type="entry name" value="MBOAT"/>
    <property type="match status" value="1"/>
</dbReference>
<dbReference type="InterPro" id="IPR024194">
    <property type="entry name" value="Ac/AlaTfrase_AlgI/DltB"/>
</dbReference>
<evidence type="ECO:0000256" key="7">
    <source>
        <dbReference type="PIRNR" id="PIRNR016636"/>
    </source>
</evidence>
<dbReference type="InterPro" id="IPR004299">
    <property type="entry name" value="MBOAT_fam"/>
</dbReference>
<dbReference type="GO" id="GO:0042121">
    <property type="term" value="P:alginic acid biosynthetic process"/>
    <property type="evidence" value="ECO:0007669"/>
    <property type="project" value="InterPro"/>
</dbReference>
<dbReference type="InterPro" id="IPR028362">
    <property type="entry name" value="AlgI"/>
</dbReference>
<gene>
    <name evidence="9" type="primary">patA_1</name>
    <name evidence="9" type="ORF">ENSA7_03900</name>
</gene>
<evidence type="ECO:0000256" key="5">
    <source>
        <dbReference type="ARBA" id="ARBA00022989"/>
    </source>
</evidence>
<evidence type="ECO:0000256" key="2">
    <source>
        <dbReference type="ARBA" id="ARBA00010323"/>
    </source>
</evidence>
<sequence length="483" mass="54279">MEFNSLEYVLLLVVSSLLFFGAGYRARLIILIAASLIFYAAWNVPLVSLIVISAVIDFTAGRLLGRYGSDQARKRKAVLAVSLIVNLGLLGYFKYANFFLDNLHAAFDLGPGAEFLDIVLPPGISFYTFQTMSYTIDVYRGKIRPTSSFLRFFLYVSFFPQLIAGPIERAGHLLVQFDQAANRRFEVDNLVNGAQMIVFGMFKKVVIADHCGRLVDQVYADPGVYDGWSALIATYAFTLQIYCDFSAYSEIARGSARIFGVDLMRNFDQPYLTSNISDFWRRWHISLSNWFRDYVYIPLGGNRKGKTRTLANLTITMFLSGLWHGAAWTFVIWGLYHGVLLLLHAQVGQRLRARLLGGSAGARPDYLGLGVRFGSWFLCFHLVVFGWILFRARDLEQFGIVVRSIARDVAGVFVGGSGPSREQALFLLGLAGFLWVSAIERRYRVIDRIWASPISAVVFATALIVAMMLLGLRDGPAFIYFQF</sequence>
<evidence type="ECO:0000256" key="6">
    <source>
        <dbReference type="ARBA" id="ARBA00023136"/>
    </source>
</evidence>
<dbReference type="InterPro" id="IPR051085">
    <property type="entry name" value="MB_O-acyltransferase"/>
</dbReference>
<feature type="transmembrane region" description="Helical" evidence="8">
    <location>
        <begin position="77"/>
        <end position="95"/>
    </location>
</feature>
<keyword evidence="5 8" id="KW-1133">Transmembrane helix</keyword>
<evidence type="ECO:0000256" key="3">
    <source>
        <dbReference type="ARBA" id="ARBA00022475"/>
    </source>
</evidence>
<evidence type="ECO:0000313" key="10">
    <source>
        <dbReference type="Proteomes" id="UP000238823"/>
    </source>
</evidence>
<name>A0A2S9YXN2_9BACT</name>
<dbReference type="PANTHER" id="PTHR13285">
    <property type="entry name" value="ACYLTRANSFERASE"/>
    <property type="match status" value="1"/>
</dbReference>
<feature type="transmembrane region" description="Helical" evidence="8">
    <location>
        <begin position="366"/>
        <end position="390"/>
    </location>
</feature>
<keyword evidence="6 7" id="KW-0472">Membrane</keyword>
<evidence type="ECO:0000256" key="1">
    <source>
        <dbReference type="ARBA" id="ARBA00004651"/>
    </source>
</evidence>
<keyword evidence="7 9" id="KW-0808">Transferase</keyword>
<reference evidence="9 10" key="1">
    <citation type="submission" date="2018-03" db="EMBL/GenBank/DDBJ databases">
        <title>Draft Genome Sequences of the Obligatory Marine Myxobacteria Enhygromyxa salina SWB007.</title>
        <authorList>
            <person name="Poehlein A."/>
            <person name="Moghaddam J.A."/>
            <person name="Harms H."/>
            <person name="Alanjari M."/>
            <person name="Koenig G.M."/>
            <person name="Daniel R."/>
            <person name="Schaeberle T.F."/>
        </authorList>
    </citation>
    <scope>NUCLEOTIDE SEQUENCE [LARGE SCALE GENOMIC DNA]</scope>
    <source>
        <strain evidence="9 10">SWB007</strain>
    </source>
</reference>
<dbReference type="PIRSF" id="PIRSF016636">
    <property type="entry name" value="AlgI_DltB"/>
    <property type="match status" value="1"/>
</dbReference>
<comment type="similarity">
    <text evidence="2 7">Belongs to the membrane-bound acyltransferase family.</text>
</comment>
<dbReference type="RefSeq" id="WP_106087480.1">
    <property type="nucleotide sequence ID" value="NZ_PVNL01000011.1"/>
</dbReference>
<accession>A0A2S9YXN2</accession>
<dbReference type="AlphaFoldDB" id="A0A2S9YXN2"/>
<evidence type="ECO:0000256" key="8">
    <source>
        <dbReference type="SAM" id="Phobius"/>
    </source>
</evidence>
<dbReference type="Proteomes" id="UP000238823">
    <property type="component" value="Unassembled WGS sequence"/>
</dbReference>
<dbReference type="PIRSF" id="PIRSF500217">
    <property type="entry name" value="AlgI"/>
    <property type="match status" value="1"/>
</dbReference>
<evidence type="ECO:0000313" key="9">
    <source>
        <dbReference type="EMBL" id="PRQ09840.1"/>
    </source>
</evidence>
<keyword evidence="4 8" id="KW-0812">Transmembrane</keyword>
<dbReference type="EC" id="2.3.1.-" evidence="9"/>
<comment type="subcellular location">
    <subcellularLocation>
        <location evidence="1">Cell membrane</location>
        <topology evidence="1">Multi-pass membrane protein</topology>
    </subcellularLocation>
</comment>
<feature type="transmembrane region" description="Helical" evidence="8">
    <location>
        <begin position="7"/>
        <end position="24"/>
    </location>
</feature>
<dbReference type="GO" id="GO:0005886">
    <property type="term" value="C:plasma membrane"/>
    <property type="evidence" value="ECO:0007669"/>
    <property type="project" value="UniProtKB-SubCell"/>
</dbReference>
<proteinExistence type="inferred from homology"/>
<feature type="transmembrane region" description="Helical" evidence="8">
    <location>
        <begin position="30"/>
        <end position="56"/>
    </location>
</feature>
<comment type="caution">
    <text evidence="9">The sequence shown here is derived from an EMBL/GenBank/DDBJ whole genome shotgun (WGS) entry which is preliminary data.</text>
</comment>
<keyword evidence="3 7" id="KW-1003">Cell membrane</keyword>
<keyword evidence="7 9" id="KW-0012">Acyltransferase</keyword>
<dbReference type="EMBL" id="PVNL01000011">
    <property type="protein sequence ID" value="PRQ09840.1"/>
    <property type="molecule type" value="Genomic_DNA"/>
</dbReference>
<protein>
    <submittedName>
        <fullName evidence="9">Peptidoglycan O-acetyltransferase</fullName>
        <ecNumber evidence="9">2.3.1.-</ecNumber>
    </submittedName>
</protein>
<feature type="transmembrane region" description="Helical" evidence="8">
    <location>
        <begin position="115"/>
        <end position="136"/>
    </location>
</feature>
<organism evidence="9 10">
    <name type="scientific">Enhygromyxa salina</name>
    <dbReference type="NCBI Taxonomy" id="215803"/>
    <lineage>
        <taxon>Bacteria</taxon>
        <taxon>Pseudomonadati</taxon>
        <taxon>Myxococcota</taxon>
        <taxon>Polyangia</taxon>
        <taxon>Nannocystales</taxon>
        <taxon>Nannocystaceae</taxon>
        <taxon>Enhygromyxa</taxon>
    </lineage>
</organism>
<dbReference type="GO" id="GO:0016746">
    <property type="term" value="F:acyltransferase activity"/>
    <property type="evidence" value="ECO:0007669"/>
    <property type="project" value="UniProtKB-KW"/>
</dbReference>
<dbReference type="PANTHER" id="PTHR13285:SF18">
    <property type="entry name" value="PROTEIN-CYSTEINE N-PALMITOYLTRANSFERASE RASP"/>
    <property type="match status" value="1"/>
</dbReference>
<evidence type="ECO:0000256" key="4">
    <source>
        <dbReference type="ARBA" id="ARBA00022692"/>
    </source>
</evidence>